<reference evidence="5" key="2">
    <citation type="submission" date="2022-10" db="EMBL/GenBank/DDBJ databases">
        <authorList>
            <consortium name="ENA_rothamsted_submissions"/>
            <consortium name="culmorum"/>
            <person name="King R."/>
        </authorList>
    </citation>
    <scope>NUCLEOTIDE SEQUENCE</scope>
</reference>
<keyword evidence="1" id="KW-0539">Nucleus</keyword>
<evidence type="ECO:0000259" key="4">
    <source>
        <dbReference type="PROSITE" id="PS51031"/>
    </source>
</evidence>
<dbReference type="PANTHER" id="PTHR12243">
    <property type="entry name" value="MADF DOMAIN TRANSCRIPTION FACTOR"/>
    <property type="match status" value="1"/>
</dbReference>
<feature type="region of interest" description="Disordered" evidence="2">
    <location>
        <begin position="105"/>
        <end position="126"/>
    </location>
</feature>
<sequence>MFDIEQFIIEVSNEESIWNIESKLYHDKNAKHVSWTKVAKSCFKDFEDLEKNIKTNKIAELQKKWKSIRDSFRRKCVTKSGQAATKSTPYIYANILEFLRPTMQNRSTESNVQPSEDEASEVEETEDTDLVVGKNISVEEIMENADVEERRQSHKKFKKNPKTENFGSSLLKILENRQTIPEDPEKSFLMSLLPQIRTLDEEQKTQLYIEFLNAIQRVKNSYVTPTYPTYNAPNNQPYSQFFPQQHYATNNHPQSISSSISYQRPLSHMSQFNISPHQYTSQNSPKNISSTITSPPIVNDESSNFSQPSPSEMYSAQKQNYYNS</sequence>
<dbReference type="PROSITE" id="PS51029">
    <property type="entry name" value="MADF"/>
    <property type="match status" value="1"/>
</dbReference>
<dbReference type="GO" id="GO:0003677">
    <property type="term" value="F:DNA binding"/>
    <property type="evidence" value="ECO:0007669"/>
    <property type="project" value="InterPro"/>
</dbReference>
<proteinExistence type="predicted"/>
<gene>
    <name evidence="5" type="ORF">APHIGO_LOCUS7072</name>
</gene>
<evidence type="ECO:0000256" key="2">
    <source>
        <dbReference type="SAM" id="MobiDB-lite"/>
    </source>
</evidence>
<feature type="domain" description="BESS" evidence="4">
    <location>
        <begin position="182"/>
        <end position="221"/>
    </location>
</feature>
<protein>
    <recommendedName>
        <fullName evidence="7">MADF domain-containing protein</fullName>
    </recommendedName>
</protein>
<dbReference type="PROSITE" id="PS51031">
    <property type="entry name" value="BESS"/>
    <property type="match status" value="1"/>
</dbReference>
<dbReference type="GO" id="GO:0005634">
    <property type="term" value="C:nucleus"/>
    <property type="evidence" value="ECO:0007669"/>
    <property type="project" value="UniProtKB-SubCell"/>
</dbReference>
<comment type="subcellular location">
    <subcellularLocation>
        <location evidence="1">Nucleus</location>
    </subcellularLocation>
</comment>
<dbReference type="Pfam" id="PF10545">
    <property type="entry name" value="MADF_DNA_bdg"/>
    <property type="match status" value="1"/>
</dbReference>
<name>A0A9P0NMM2_APHGO</name>
<feature type="domain" description="MADF" evidence="3">
    <location>
        <begin position="6"/>
        <end position="104"/>
    </location>
</feature>
<dbReference type="Proteomes" id="UP001154329">
    <property type="component" value="Chromosome 2"/>
</dbReference>
<dbReference type="SMART" id="SM00595">
    <property type="entry name" value="MADF"/>
    <property type="match status" value="1"/>
</dbReference>
<dbReference type="AlphaFoldDB" id="A0A9P0NMM2"/>
<organism evidence="5 6">
    <name type="scientific">Aphis gossypii</name>
    <name type="common">Cotton aphid</name>
    <dbReference type="NCBI Taxonomy" id="80765"/>
    <lineage>
        <taxon>Eukaryota</taxon>
        <taxon>Metazoa</taxon>
        <taxon>Ecdysozoa</taxon>
        <taxon>Arthropoda</taxon>
        <taxon>Hexapoda</taxon>
        <taxon>Insecta</taxon>
        <taxon>Pterygota</taxon>
        <taxon>Neoptera</taxon>
        <taxon>Paraneoptera</taxon>
        <taxon>Hemiptera</taxon>
        <taxon>Sternorrhyncha</taxon>
        <taxon>Aphidomorpha</taxon>
        <taxon>Aphidoidea</taxon>
        <taxon>Aphididae</taxon>
        <taxon>Aphidini</taxon>
        <taxon>Aphis</taxon>
        <taxon>Aphis</taxon>
    </lineage>
</organism>
<feature type="compositionally biased region" description="Acidic residues" evidence="2">
    <location>
        <begin position="115"/>
        <end position="126"/>
    </location>
</feature>
<feature type="compositionally biased region" description="Polar residues" evidence="2">
    <location>
        <begin position="105"/>
        <end position="114"/>
    </location>
</feature>
<keyword evidence="6" id="KW-1185">Reference proteome</keyword>
<evidence type="ECO:0000313" key="6">
    <source>
        <dbReference type="Proteomes" id="UP001154329"/>
    </source>
</evidence>
<evidence type="ECO:0000256" key="1">
    <source>
        <dbReference type="PROSITE-ProRule" id="PRU00371"/>
    </source>
</evidence>
<dbReference type="PANTHER" id="PTHR12243:SF69">
    <property type="entry name" value="SI:CH73-59F11.3"/>
    <property type="match status" value="1"/>
</dbReference>
<dbReference type="InterPro" id="IPR039353">
    <property type="entry name" value="TF_Adf1"/>
</dbReference>
<evidence type="ECO:0000313" key="5">
    <source>
        <dbReference type="EMBL" id="CAH1726133.1"/>
    </source>
</evidence>
<accession>A0A9P0NMM2</accession>
<dbReference type="Pfam" id="PF02944">
    <property type="entry name" value="BESS"/>
    <property type="match status" value="1"/>
</dbReference>
<feature type="region of interest" description="Disordered" evidence="2">
    <location>
        <begin position="276"/>
        <end position="324"/>
    </location>
</feature>
<evidence type="ECO:0008006" key="7">
    <source>
        <dbReference type="Google" id="ProtNLM"/>
    </source>
</evidence>
<dbReference type="EMBL" id="OU899035">
    <property type="protein sequence ID" value="CAH1726133.1"/>
    <property type="molecule type" value="Genomic_DNA"/>
</dbReference>
<reference evidence="5" key="1">
    <citation type="submission" date="2022-02" db="EMBL/GenBank/DDBJ databases">
        <authorList>
            <person name="King R."/>
        </authorList>
    </citation>
    <scope>NUCLEOTIDE SEQUENCE</scope>
</reference>
<dbReference type="GO" id="GO:0005667">
    <property type="term" value="C:transcription regulator complex"/>
    <property type="evidence" value="ECO:0007669"/>
    <property type="project" value="TreeGrafter"/>
</dbReference>
<dbReference type="InterPro" id="IPR006578">
    <property type="entry name" value="MADF-dom"/>
</dbReference>
<dbReference type="GO" id="GO:0006357">
    <property type="term" value="P:regulation of transcription by RNA polymerase II"/>
    <property type="evidence" value="ECO:0007669"/>
    <property type="project" value="TreeGrafter"/>
</dbReference>
<evidence type="ECO:0000259" key="3">
    <source>
        <dbReference type="PROSITE" id="PS51029"/>
    </source>
</evidence>
<dbReference type="InterPro" id="IPR004210">
    <property type="entry name" value="BESS_motif"/>
</dbReference>